<gene>
    <name evidence="1" type="ORF">H4W31_005517</name>
</gene>
<protein>
    <submittedName>
        <fullName evidence="1">Uncharacterized protein</fullName>
    </submittedName>
</protein>
<dbReference type="RefSeq" id="WP_192769263.1">
    <property type="nucleotide sequence ID" value="NZ_JADBEB010000001.1"/>
</dbReference>
<dbReference type="EMBL" id="JADBEB010000001">
    <property type="protein sequence ID" value="MBE1489879.1"/>
    <property type="molecule type" value="Genomic_DNA"/>
</dbReference>
<comment type="caution">
    <text evidence="1">The sequence shown here is derived from an EMBL/GenBank/DDBJ whole genome shotgun (WGS) entry which is preliminary data.</text>
</comment>
<dbReference type="Proteomes" id="UP000649753">
    <property type="component" value="Unassembled WGS sequence"/>
</dbReference>
<proteinExistence type="predicted"/>
<sequence>MNSARVARAISQATTGAVEAARAQDLPALDRAAAELVGNSPEQVGLVLGAVLRMLLEETHPDGLAGEDVQAVLERCARTNIGWFADLDVSVLALLLTGALGVHQMAEEMPPADPAAVARHAPLLVADLLAVTGRPVGDYLDAALTEIAVSETMELP</sequence>
<accession>A0A927M8F3</accession>
<dbReference type="AlphaFoldDB" id="A0A927M8F3"/>
<evidence type="ECO:0000313" key="2">
    <source>
        <dbReference type="Proteomes" id="UP000649753"/>
    </source>
</evidence>
<evidence type="ECO:0000313" key="1">
    <source>
        <dbReference type="EMBL" id="MBE1489879.1"/>
    </source>
</evidence>
<organism evidence="1 2">
    <name type="scientific">Plantactinospora soyae</name>
    <dbReference type="NCBI Taxonomy" id="1544732"/>
    <lineage>
        <taxon>Bacteria</taxon>
        <taxon>Bacillati</taxon>
        <taxon>Actinomycetota</taxon>
        <taxon>Actinomycetes</taxon>
        <taxon>Micromonosporales</taxon>
        <taxon>Micromonosporaceae</taxon>
        <taxon>Plantactinospora</taxon>
    </lineage>
</organism>
<name>A0A927M8F3_9ACTN</name>
<reference evidence="1" key="1">
    <citation type="submission" date="2020-10" db="EMBL/GenBank/DDBJ databases">
        <title>Sequencing the genomes of 1000 actinobacteria strains.</title>
        <authorList>
            <person name="Klenk H.-P."/>
        </authorList>
    </citation>
    <scope>NUCLEOTIDE SEQUENCE</scope>
    <source>
        <strain evidence="1">DSM 46832</strain>
    </source>
</reference>
<keyword evidence="2" id="KW-1185">Reference proteome</keyword>